<feature type="compositionally biased region" description="Polar residues" evidence="1">
    <location>
        <begin position="527"/>
        <end position="544"/>
    </location>
</feature>
<feature type="compositionally biased region" description="Acidic residues" evidence="1">
    <location>
        <begin position="564"/>
        <end position="578"/>
    </location>
</feature>
<dbReference type="PANTHER" id="PTHR28155:SF1">
    <property type="entry name" value="DNA-DIRECTED RNA POLYMERASE I SUBUNIT RPA34.5-DOMAIN-CONTAINING PROTEIN"/>
    <property type="match status" value="1"/>
</dbReference>
<feature type="compositionally biased region" description="Polar residues" evidence="1">
    <location>
        <begin position="19"/>
        <end position="39"/>
    </location>
</feature>
<dbReference type="InterPro" id="IPR053263">
    <property type="entry name" value="Euk_RPA34_RNAP_subunit"/>
</dbReference>
<feature type="compositionally biased region" description="Polar residues" evidence="1">
    <location>
        <begin position="630"/>
        <end position="643"/>
    </location>
</feature>
<feature type="compositionally biased region" description="Low complexity" evidence="1">
    <location>
        <begin position="173"/>
        <end position="211"/>
    </location>
</feature>
<dbReference type="EMBL" id="AXCR01000012">
    <property type="protein sequence ID" value="KJR79969.1"/>
    <property type="molecule type" value="Genomic_DNA"/>
</dbReference>
<evidence type="ECO:0000313" key="2">
    <source>
        <dbReference type="EMBL" id="KJR79969.1"/>
    </source>
</evidence>
<sequence>MVGPRAPLGKLADHLKGILSSQPTETTAPKMSLSDLKNGSKSAAFDDSDDESSDSDSGSSGSDSDDDNKSSFLRKISHTNAAAASPVPTKSPTKPNGTSVRTPTLASKPAAKTNGTAMKKTAVKDESSGSDEDSEESSSDDSDDDSESSSDGSESDSESDEEDEGEAPKTKAGKTANTKTTSKPVTTAPSTSTSSSAATSSSSSRSASVENSESKGGEEEDESENEAPVADGAVSDEEMADQSFAIDTRKNSDNQVGSNPRQFVTQGFELRRADESNDASDVARVFRQAKLEGKQLWYFTAPSSVPITVVEKMAIPVEKAQQGKAILNHNGEDYGMSFDDALTSKTIKLLIPNKAGDKYSILDRTIDKTMHLKRVTRFSQGDEEVAANAAMELQAPVASKKQPRKQPEGLRARYLPIGVNDTVNSSKKRKHEGMTAVAAPAAATVDSGDDSDGGAAVKISKNRGKDAEGAAEPSPKKARKDKSAEKETETLSKKDKKSASAVPLPPIPGLAAVPVHKVTPVAPPVLPSSSQPSYSHIDTPSKITVDNKIVSKKNKDKKRAVADVDADAMDIDDDEDAAPAESSPEKKKKKDKKDKSEKSEKKERKGKKEQKEKDKKDKKERKASKAGDDSVSTPAAGLTTSAPQPKKVTPVPLPRIN</sequence>
<reference evidence="2 3" key="2">
    <citation type="journal article" date="2015" name="Eukaryot. Cell">
        <title>Asexual propagation of a virulent clone complex in a human and feline outbreak of sporotrichosis.</title>
        <authorList>
            <person name="Teixeira Mde M."/>
            <person name="Rodrigues A.M."/>
            <person name="Tsui C.K."/>
            <person name="de Almeida L.G."/>
            <person name="Van Diepeningen A.D."/>
            <person name="van den Ende B.G."/>
            <person name="Fernandes G.F."/>
            <person name="Kano R."/>
            <person name="Hamelin R.C."/>
            <person name="Lopes-Bezerra L.M."/>
            <person name="Vasconcelos A.T."/>
            <person name="de Hoog S."/>
            <person name="de Camargo Z.P."/>
            <person name="Felipe M.S."/>
        </authorList>
    </citation>
    <scope>NUCLEOTIDE SEQUENCE [LARGE SCALE GENOMIC DNA]</scope>
    <source>
        <strain evidence="2 3">1099-18</strain>
    </source>
</reference>
<dbReference type="Proteomes" id="UP000033710">
    <property type="component" value="Unassembled WGS sequence"/>
</dbReference>
<dbReference type="OrthoDB" id="76224at2759"/>
<organism evidence="2 3">
    <name type="scientific">Sporothrix schenckii 1099-18</name>
    <dbReference type="NCBI Taxonomy" id="1397361"/>
    <lineage>
        <taxon>Eukaryota</taxon>
        <taxon>Fungi</taxon>
        <taxon>Dikarya</taxon>
        <taxon>Ascomycota</taxon>
        <taxon>Pezizomycotina</taxon>
        <taxon>Sordariomycetes</taxon>
        <taxon>Sordariomycetidae</taxon>
        <taxon>Ophiostomatales</taxon>
        <taxon>Ophiostomataceae</taxon>
        <taxon>Sporothrix</taxon>
    </lineage>
</organism>
<accession>A0A0F2LSZ0</accession>
<evidence type="ECO:0000313" key="3">
    <source>
        <dbReference type="Proteomes" id="UP000033710"/>
    </source>
</evidence>
<feature type="compositionally biased region" description="Acidic residues" evidence="1">
    <location>
        <begin position="128"/>
        <end position="165"/>
    </location>
</feature>
<dbReference type="AlphaFoldDB" id="A0A0F2LSZ0"/>
<feature type="compositionally biased region" description="Basic and acidic residues" evidence="1">
    <location>
        <begin position="593"/>
        <end position="603"/>
    </location>
</feature>
<dbReference type="KEGG" id="ssck:SPSK_00456"/>
<dbReference type="PANTHER" id="PTHR28155">
    <property type="entry name" value="ACR243WP"/>
    <property type="match status" value="1"/>
</dbReference>
<name>A0A0F2LSZ0_SPOSC</name>
<gene>
    <name evidence="2" type="ORF">SPSK_00456</name>
</gene>
<evidence type="ECO:0000256" key="1">
    <source>
        <dbReference type="SAM" id="MobiDB-lite"/>
    </source>
</evidence>
<evidence type="ECO:0008006" key="4">
    <source>
        <dbReference type="Google" id="ProtNLM"/>
    </source>
</evidence>
<dbReference type="VEuPathDB" id="FungiDB:SPSK_00456"/>
<feature type="region of interest" description="Disordered" evidence="1">
    <location>
        <begin position="444"/>
        <end position="657"/>
    </location>
</feature>
<dbReference type="RefSeq" id="XP_016582645.1">
    <property type="nucleotide sequence ID" value="XM_016727425.1"/>
</dbReference>
<dbReference type="Pfam" id="PF08208">
    <property type="entry name" value="RNA_polI_A34"/>
    <property type="match status" value="1"/>
</dbReference>
<protein>
    <recommendedName>
        <fullName evidence="4">DNA-directed RNA polymerase I subunit</fullName>
    </recommendedName>
</protein>
<proteinExistence type="predicted"/>
<feature type="compositionally biased region" description="Basic and acidic residues" evidence="1">
    <location>
        <begin position="481"/>
        <end position="493"/>
    </location>
</feature>
<dbReference type="Gene3D" id="6.20.250.70">
    <property type="match status" value="1"/>
</dbReference>
<dbReference type="GO" id="GO:0006360">
    <property type="term" value="P:transcription by RNA polymerase I"/>
    <property type="evidence" value="ECO:0007669"/>
    <property type="project" value="InterPro"/>
</dbReference>
<dbReference type="InterPro" id="IPR013240">
    <property type="entry name" value="DNA-dir_RNA_pol1_su_RPA34"/>
</dbReference>
<comment type="caution">
    <text evidence="2">The sequence shown here is derived from an EMBL/GenBank/DDBJ whole genome shotgun (WGS) entry which is preliminary data.</text>
</comment>
<feature type="region of interest" description="Disordered" evidence="1">
    <location>
        <begin position="1"/>
        <end position="241"/>
    </location>
</feature>
<reference evidence="2 3" key="1">
    <citation type="journal article" date="2014" name="BMC Genomics">
        <title>Comparative genomics of the major fungal agents of human and animal Sporotrichosis: Sporothrix schenckii and Sporothrix brasiliensis.</title>
        <authorList>
            <person name="Teixeira M.M."/>
            <person name="de Almeida L.G."/>
            <person name="Kubitschek-Barreira P."/>
            <person name="Alves F.L."/>
            <person name="Kioshima E.S."/>
            <person name="Abadio A.K."/>
            <person name="Fernandes L."/>
            <person name="Derengowski L.S."/>
            <person name="Ferreira K.S."/>
            <person name="Souza R.C."/>
            <person name="Ruiz J.C."/>
            <person name="de Andrade N.C."/>
            <person name="Paes H.C."/>
            <person name="Nicola A.M."/>
            <person name="Albuquerque P."/>
            <person name="Gerber A.L."/>
            <person name="Martins V.P."/>
            <person name="Peconick L.D."/>
            <person name="Neto A.V."/>
            <person name="Chaucanez C.B."/>
            <person name="Silva P.A."/>
            <person name="Cunha O.L."/>
            <person name="de Oliveira F.F."/>
            <person name="dos Santos T.C."/>
            <person name="Barros A.L."/>
            <person name="Soares M.A."/>
            <person name="de Oliveira L.M."/>
            <person name="Marini M.M."/>
            <person name="Villalobos-Duno H."/>
            <person name="Cunha M.M."/>
            <person name="de Hoog S."/>
            <person name="da Silveira J.F."/>
            <person name="Henrissat B."/>
            <person name="Nino-Vega G.A."/>
            <person name="Cisalpino P.S."/>
            <person name="Mora-Montes H.M."/>
            <person name="Almeida S.R."/>
            <person name="Stajich J.E."/>
            <person name="Lopes-Bezerra L.M."/>
            <person name="Vasconcelos A.T."/>
            <person name="Felipe M.S."/>
        </authorList>
    </citation>
    <scope>NUCLEOTIDE SEQUENCE [LARGE SCALE GENOMIC DNA]</scope>
    <source>
        <strain evidence="2 3">1099-18</strain>
    </source>
</reference>
<dbReference type="GeneID" id="27662702"/>
<feature type="compositionally biased region" description="Polar residues" evidence="1">
    <location>
        <begin position="78"/>
        <end position="105"/>
    </location>
</feature>